<organism evidence="1 2">
    <name type="scientific">Thermococcus indicus</name>
    <dbReference type="NCBI Taxonomy" id="2586643"/>
    <lineage>
        <taxon>Archaea</taxon>
        <taxon>Methanobacteriati</taxon>
        <taxon>Methanobacteriota</taxon>
        <taxon>Thermococci</taxon>
        <taxon>Thermococcales</taxon>
        <taxon>Thermococcaceae</taxon>
        <taxon>Thermococcus</taxon>
    </lineage>
</organism>
<sequence>MVVDNVGRILEGLLPGETVLLEYTSYVMPELLLKSFWDFCAEKGIPMIIDDVLDTFGEYLIKLDVGGFDVEGLQGVPVIKIGGSSRTGNVFGIVDVGRHSLDFGYYESIYTRARGDKFVFNPVLGFHKLFLSLSEREVLRLIRNLASFVGHRDRVAVYVVNSDIAGATFPAHLALFRDVATTVMSFDLVETEQVLRVVKSPNPDLRGSAVSIDLWARDF</sequence>
<evidence type="ECO:0000313" key="1">
    <source>
        <dbReference type="EMBL" id="QDA32115.1"/>
    </source>
</evidence>
<gene>
    <name evidence="1" type="ORF">FH039_11615</name>
</gene>
<dbReference type="AlphaFoldDB" id="A0A4Y5SMW6"/>
<dbReference type="KEGG" id="tic:FH039_11615"/>
<accession>A0A4Y5SMW6</accession>
<dbReference type="InterPro" id="IPR005489">
    <property type="entry name" value="DUF257"/>
</dbReference>
<dbReference type="EMBL" id="CP040846">
    <property type="protein sequence ID" value="QDA32115.1"/>
    <property type="molecule type" value="Genomic_DNA"/>
</dbReference>
<keyword evidence="2" id="KW-1185">Reference proteome</keyword>
<evidence type="ECO:0000313" key="2">
    <source>
        <dbReference type="Proteomes" id="UP000306007"/>
    </source>
</evidence>
<dbReference type="GeneID" id="40475841"/>
<dbReference type="Proteomes" id="UP000306007">
    <property type="component" value="Chromosome"/>
</dbReference>
<proteinExistence type="predicted"/>
<dbReference type="OrthoDB" id="85875at2157"/>
<protein>
    <submittedName>
        <fullName evidence="1">Uncharacterized protein</fullName>
    </submittedName>
</protein>
<dbReference type="RefSeq" id="WP_139681437.1">
    <property type="nucleotide sequence ID" value="NZ_CP040846.1"/>
</dbReference>
<name>A0A4Y5SMW6_9EURY</name>
<reference evidence="1 2" key="1">
    <citation type="submission" date="2019-06" db="EMBL/GenBank/DDBJ databases">
        <title>Thermococcus indicus sp. nov., a Fe(III)-reducing hyperthermophilic archaeon isolated from the Onnuri vent field of the Central Indian Ocean ridge.</title>
        <authorList>
            <person name="Lim J.K."/>
            <person name="Kim Y.J."/>
            <person name="Kwon K.K."/>
        </authorList>
    </citation>
    <scope>NUCLEOTIDE SEQUENCE [LARGE SCALE GENOMIC DNA]</scope>
    <source>
        <strain evidence="1 2">IOH1</strain>
    </source>
</reference>
<dbReference type="Pfam" id="PF03192">
    <property type="entry name" value="DUF257"/>
    <property type="match status" value="1"/>
</dbReference>
<dbReference type="Gene3D" id="3.40.50.11570">
    <property type="entry name" value="Protein of unknown function DUF257"/>
    <property type="match status" value="1"/>
</dbReference>